<proteinExistence type="predicted"/>
<comment type="caution">
    <text evidence="1">The sequence shown here is derived from an EMBL/GenBank/DDBJ whole genome shotgun (WGS) entry which is preliminary data.</text>
</comment>
<name>A0A179HD27_PURLI</name>
<gene>
    <name evidence="1" type="ORF">VFPBJ_01893</name>
</gene>
<protein>
    <submittedName>
        <fullName evidence="1">Uncharacterized protein</fullName>
    </submittedName>
</protein>
<evidence type="ECO:0000313" key="1">
    <source>
        <dbReference type="EMBL" id="OAQ87852.1"/>
    </source>
</evidence>
<evidence type="ECO:0000313" key="2">
    <source>
        <dbReference type="Proteomes" id="UP000078240"/>
    </source>
</evidence>
<dbReference type="Proteomes" id="UP000078240">
    <property type="component" value="Unassembled WGS sequence"/>
</dbReference>
<organism evidence="1 2">
    <name type="scientific">Purpureocillium lilacinum</name>
    <name type="common">Paecilomyces lilacinus</name>
    <dbReference type="NCBI Taxonomy" id="33203"/>
    <lineage>
        <taxon>Eukaryota</taxon>
        <taxon>Fungi</taxon>
        <taxon>Dikarya</taxon>
        <taxon>Ascomycota</taxon>
        <taxon>Pezizomycotina</taxon>
        <taxon>Sordariomycetes</taxon>
        <taxon>Hypocreomycetidae</taxon>
        <taxon>Hypocreales</taxon>
        <taxon>Ophiocordycipitaceae</taxon>
        <taxon>Purpureocillium</taxon>
    </lineage>
</organism>
<reference evidence="1 2" key="1">
    <citation type="submission" date="2016-01" db="EMBL/GenBank/DDBJ databases">
        <title>Biosynthesis of antibiotic leucinostatins and their inhibition on Phytophthora in bio-control Purpureocillium lilacinum.</title>
        <authorList>
            <person name="Wang G."/>
            <person name="Liu Z."/>
            <person name="Lin R."/>
            <person name="Li E."/>
            <person name="Mao Z."/>
            <person name="Ling J."/>
            <person name="Yin W."/>
            <person name="Xie B."/>
        </authorList>
    </citation>
    <scope>NUCLEOTIDE SEQUENCE [LARGE SCALE GENOMIC DNA]</scope>
    <source>
        <strain evidence="1">PLBJ-1</strain>
    </source>
</reference>
<dbReference type="AlphaFoldDB" id="A0A179HD27"/>
<sequence>MQGFAEVCIRGKSQLLYPARHDPDVSICRGAIRSNKEFAGSGMSARQRSILRRHIDSGTMFAELSVSLSTKMDEMIASAGAKMAECLEASLRKVRSDVDIAFWSTDGVPHTTRVLDDATSRRLQQFAVAINDLKQRHEVLLQSIGTV</sequence>
<dbReference type="EMBL" id="LSBH01000001">
    <property type="protein sequence ID" value="OAQ87852.1"/>
    <property type="molecule type" value="Genomic_DNA"/>
</dbReference>
<accession>A0A179HD27</accession>